<feature type="repeat" description="WD" evidence="3">
    <location>
        <begin position="50"/>
        <end position="91"/>
    </location>
</feature>
<dbReference type="Pfam" id="PF00400">
    <property type="entry name" value="WD40"/>
    <property type="match status" value="8"/>
</dbReference>
<feature type="compositionally biased region" description="Low complexity" evidence="4">
    <location>
        <begin position="349"/>
        <end position="363"/>
    </location>
</feature>
<feature type="repeat" description="WD" evidence="3">
    <location>
        <begin position="184"/>
        <end position="211"/>
    </location>
</feature>
<keyword evidence="2" id="KW-0677">Repeat</keyword>
<proteinExistence type="predicted"/>
<dbReference type="SMART" id="SM00320">
    <property type="entry name" value="WD40"/>
    <property type="match status" value="14"/>
</dbReference>
<dbReference type="InterPro" id="IPR020472">
    <property type="entry name" value="WD40_PAC1"/>
</dbReference>
<evidence type="ECO:0000313" key="6">
    <source>
        <dbReference type="EMBL" id="WZN61164.1"/>
    </source>
</evidence>
<dbReference type="InterPro" id="IPR036322">
    <property type="entry name" value="WD40_repeat_dom_sf"/>
</dbReference>
<sequence>MREGDKVFRGHKDSVTSLCWSAHGHQVVTGSLDATAILWNADTAESLVVLEGHGKGIYSVDWSRDGNFVSTASTDCSARLWDVGSGLELHSYAPEVRSIVWSTSFTRTGEALLAGYADGKARLWHVEEGTILRTLEGHASWVVGCKCSPVDDHRFATASKDGSAAIWDGRDQQLGTCIASKVPLTCLDWSPDGNLLVTGSKDCRLRVWDTRKLGHGQIFDLQTELSPMSYEVTSCSWSALGPYVAATCADEIVTVYDAGTGKKIRKFQGHQGTVTCSQWAPDGLYLASGSSDKSAKLWGTEGMRLEEGALASEEEESGSPTTLSYLGVARKSSFDASYLMGMRMNPGAQAQGAAADPMAAAADQRGSPRAQGLRGQGEDSDDSGGSEDAEVCLLKDGSRIVILDDELDLPEQRDGSRRNSFSFSKGATNVDQLEEFRLPLGNSERYGETYLARQTMHAFGAGGKRAQWVLREQGVVEMERGVTHCAVSHDGERIAATLKNRTIVVLRRDGRGQYAKDLTLQSLKVLPTCFAFACKAHHEGCSGHSDGKVIAWNLQEGRREFTLHGHRTNVSCVMYHPSNPHLLVSASHDCSCVVWDLDLKQPIHTLEEHSGYIRHAGWSPCGDYVCTASSDNSARLWMGQSGRRTQTLRGSTNTLYCCCWSPDSNRVAAASRDGSIRVYSRAGEDALVVMAGHRSEVRSLAWHPSGDVLCAGCWDGKVSFWNPSTGERLYTCQLHVGAVKSLEFVSEGRSLVTASLDATVKVFRLSAVRSDAEHAKRCEHVCSQNKRNMGELLALCAGGSGVEESLARQVVQQALEGVREAVRGLGAASSHGAGVEAYAKVGEGLDAAILGLRMAGDEHKATGDQS</sequence>
<feature type="repeat" description="WD" evidence="3">
    <location>
        <begin position="648"/>
        <end position="680"/>
    </location>
</feature>
<evidence type="ECO:0000259" key="5">
    <source>
        <dbReference type="Pfam" id="PF23383"/>
    </source>
</evidence>
<dbReference type="PRINTS" id="PR00320">
    <property type="entry name" value="GPROTEINBRPT"/>
</dbReference>
<dbReference type="InterPro" id="IPR015943">
    <property type="entry name" value="WD40/YVTN_repeat-like_dom_sf"/>
</dbReference>
<evidence type="ECO:0000256" key="4">
    <source>
        <dbReference type="SAM" id="MobiDB-lite"/>
    </source>
</evidence>
<feature type="compositionally biased region" description="Acidic residues" evidence="4">
    <location>
        <begin position="378"/>
        <end position="388"/>
    </location>
</feature>
<feature type="domain" description="IFT140 first beta-propeller" evidence="5">
    <location>
        <begin position="670"/>
        <end position="765"/>
    </location>
</feature>
<gene>
    <name evidence="6" type="ORF">HKI87_04g26980</name>
</gene>
<protein>
    <submittedName>
        <fullName evidence="6">Centriolar protein</fullName>
    </submittedName>
</protein>
<evidence type="ECO:0000313" key="7">
    <source>
        <dbReference type="Proteomes" id="UP001472866"/>
    </source>
</evidence>
<evidence type="ECO:0000256" key="1">
    <source>
        <dbReference type="ARBA" id="ARBA00022574"/>
    </source>
</evidence>
<feature type="repeat" description="WD" evidence="3">
    <location>
        <begin position="606"/>
        <end position="647"/>
    </location>
</feature>
<feature type="repeat" description="WD" evidence="3">
    <location>
        <begin position="8"/>
        <end position="49"/>
    </location>
</feature>
<dbReference type="InterPro" id="IPR056154">
    <property type="entry name" value="Beta-prop_IFT140_1st"/>
</dbReference>
<evidence type="ECO:0000256" key="3">
    <source>
        <dbReference type="PROSITE-ProRule" id="PRU00221"/>
    </source>
</evidence>
<keyword evidence="1 3" id="KW-0853">WD repeat</keyword>
<accession>A0AAX4P5K0</accession>
<dbReference type="Pfam" id="PF23383">
    <property type="entry name" value="Beta-prop_IFT140_1st"/>
    <property type="match status" value="1"/>
</dbReference>
<dbReference type="Gene3D" id="2.130.10.10">
    <property type="entry name" value="YVTN repeat-like/Quinoprotein amine dehydrogenase"/>
    <property type="match status" value="4"/>
</dbReference>
<keyword evidence="7" id="KW-1185">Reference proteome</keyword>
<dbReference type="PROSITE" id="PS50082">
    <property type="entry name" value="WD_REPEATS_2"/>
    <property type="match status" value="11"/>
</dbReference>
<feature type="repeat" description="WD" evidence="3">
    <location>
        <begin position="100"/>
        <end position="134"/>
    </location>
</feature>
<reference evidence="6 7" key="1">
    <citation type="submission" date="2024-03" db="EMBL/GenBank/DDBJ databases">
        <title>Complete genome sequence of the green alga Chloropicon roscoffensis RCC1871.</title>
        <authorList>
            <person name="Lemieux C."/>
            <person name="Pombert J.-F."/>
            <person name="Otis C."/>
            <person name="Turmel M."/>
        </authorList>
    </citation>
    <scope>NUCLEOTIDE SEQUENCE [LARGE SCALE GENOMIC DNA]</scope>
    <source>
        <strain evidence="6 7">RCC1871</strain>
    </source>
</reference>
<dbReference type="Proteomes" id="UP001472866">
    <property type="component" value="Chromosome 04"/>
</dbReference>
<dbReference type="SUPFAM" id="SSF50978">
    <property type="entry name" value="WD40 repeat-like"/>
    <property type="match status" value="2"/>
</dbReference>
<organism evidence="6 7">
    <name type="scientific">Chloropicon roscoffensis</name>
    <dbReference type="NCBI Taxonomy" id="1461544"/>
    <lineage>
        <taxon>Eukaryota</taxon>
        <taxon>Viridiplantae</taxon>
        <taxon>Chlorophyta</taxon>
        <taxon>Chloropicophyceae</taxon>
        <taxon>Chloropicales</taxon>
        <taxon>Chloropicaceae</taxon>
        <taxon>Chloropicon</taxon>
    </lineage>
</organism>
<dbReference type="AlphaFoldDB" id="A0AAX4P5K0"/>
<feature type="repeat" description="WD" evidence="3">
    <location>
        <begin position="690"/>
        <end position="731"/>
    </location>
</feature>
<dbReference type="PANTHER" id="PTHR19848">
    <property type="entry name" value="WD40 REPEAT PROTEIN"/>
    <property type="match status" value="1"/>
</dbReference>
<feature type="region of interest" description="Disordered" evidence="4">
    <location>
        <begin position="349"/>
        <end position="388"/>
    </location>
</feature>
<dbReference type="PROSITE" id="PS50294">
    <property type="entry name" value="WD_REPEATS_REGION"/>
    <property type="match status" value="7"/>
</dbReference>
<dbReference type="PROSITE" id="PS00678">
    <property type="entry name" value="WD_REPEATS_1"/>
    <property type="match status" value="4"/>
</dbReference>
<feature type="repeat" description="WD" evidence="3">
    <location>
        <begin position="135"/>
        <end position="168"/>
    </location>
</feature>
<evidence type="ECO:0000256" key="2">
    <source>
        <dbReference type="ARBA" id="ARBA00022737"/>
    </source>
</evidence>
<dbReference type="EMBL" id="CP151504">
    <property type="protein sequence ID" value="WZN61164.1"/>
    <property type="molecule type" value="Genomic_DNA"/>
</dbReference>
<name>A0AAX4P5K0_9CHLO</name>
<dbReference type="InterPro" id="IPR019775">
    <property type="entry name" value="WD40_repeat_CS"/>
</dbReference>
<feature type="repeat" description="WD" evidence="3">
    <location>
        <begin position="732"/>
        <end position="773"/>
    </location>
</feature>
<dbReference type="InterPro" id="IPR001680">
    <property type="entry name" value="WD40_rpt"/>
</dbReference>
<feature type="repeat" description="WD" evidence="3">
    <location>
        <begin position="267"/>
        <end position="298"/>
    </location>
</feature>
<dbReference type="CDD" id="cd00200">
    <property type="entry name" value="WD40"/>
    <property type="match status" value="2"/>
</dbReference>
<dbReference type="PANTHER" id="PTHR19848:SF8">
    <property type="entry name" value="F-BOX AND WD REPEAT DOMAIN CONTAINING 7"/>
    <property type="match status" value="1"/>
</dbReference>
<feature type="repeat" description="WD" evidence="3">
    <location>
        <begin position="563"/>
        <end position="605"/>
    </location>
</feature>